<dbReference type="CDD" id="cd03230">
    <property type="entry name" value="ABC_DR_subfamily_A"/>
    <property type="match status" value="1"/>
</dbReference>
<keyword evidence="3 5" id="KW-0067">ATP-binding</keyword>
<keyword evidence="1" id="KW-0813">Transport</keyword>
<dbReference type="EMBL" id="FOQO01000004">
    <property type="protein sequence ID" value="SFI48101.1"/>
    <property type="molecule type" value="Genomic_DNA"/>
</dbReference>
<dbReference type="InterPro" id="IPR003593">
    <property type="entry name" value="AAA+_ATPase"/>
</dbReference>
<dbReference type="InterPro" id="IPR027417">
    <property type="entry name" value="P-loop_NTPase"/>
</dbReference>
<evidence type="ECO:0000256" key="1">
    <source>
        <dbReference type="ARBA" id="ARBA00022448"/>
    </source>
</evidence>
<dbReference type="InterPro" id="IPR051782">
    <property type="entry name" value="ABC_Transporter_VariousFunc"/>
</dbReference>
<organism evidence="5 6">
    <name type="scientific">Parapedobacter indicus</name>
    <dbReference type="NCBI Taxonomy" id="1477437"/>
    <lineage>
        <taxon>Bacteria</taxon>
        <taxon>Pseudomonadati</taxon>
        <taxon>Bacteroidota</taxon>
        <taxon>Sphingobacteriia</taxon>
        <taxon>Sphingobacteriales</taxon>
        <taxon>Sphingobacteriaceae</taxon>
        <taxon>Parapedobacter</taxon>
    </lineage>
</organism>
<evidence type="ECO:0000256" key="3">
    <source>
        <dbReference type="ARBA" id="ARBA00022840"/>
    </source>
</evidence>
<dbReference type="RefSeq" id="WP_090626390.1">
    <property type="nucleotide sequence ID" value="NZ_FOQO01000004.1"/>
</dbReference>
<dbReference type="PANTHER" id="PTHR42939">
    <property type="entry name" value="ABC TRANSPORTER ATP-BINDING PROTEIN ALBC-RELATED"/>
    <property type="match status" value="1"/>
</dbReference>
<dbReference type="Gene3D" id="3.40.50.300">
    <property type="entry name" value="P-loop containing nucleotide triphosphate hydrolases"/>
    <property type="match status" value="1"/>
</dbReference>
<evidence type="ECO:0000256" key="2">
    <source>
        <dbReference type="ARBA" id="ARBA00022741"/>
    </source>
</evidence>
<dbReference type="GO" id="GO:0016887">
    <property type="term" value="F:ATP hydrolysis activity"/>
    <property type="evidence" value="ECO:0007669"/>
    <property type="project" value="InterPro"/>
</dbReference>
<dbReference type="GO" id="GO:0005524">
    <property type="term" value="F:ATP binding"/>
    <property type="evidence" value="ECO:0007669"/>
    <property type="project" value="UniProtKB-KW"/>
</dbReference>
<dbReference type="Pfam" id="PF00005">
    <property type="entry name" value="ABC_tran"/>
    <property type="match status" value="1"/>
</dbReference>
<dbReference type="STRING" id="1477437.SAMN05444682_104119"/>
<feature type="domain" description="ABC transporter" evidence="4">
    <location>
        <begin position="2"/>
        <end position="227"/>
    </location>
</feature>
<protein>
    <submittedName>
        <fullName evidence="5">ABC-2 type transport system ATP-binding protein</fullName>
    </submittedName>
</protein>
<accession>A0A1I3IJK5</accession>
<dbReference type="AlphaFoldDB" id="A0A1I3IJK5"/>
<reference evidence="5 6" key="1">
    <citation type="submission" date="2016-10" db="EMBL/GenBank/DDBJ databases">
        <authorList>
            <person name="de Groot N.N."/>
        </authorList>
    </citation>
    <scope>NUCLEOTIDE SEQUENCE [LARGE SCALE GENOMIC DNA]</scope>
    <source>
        <strain evidence="5 6">RK1</strain>
    </source>
</reference>
<sequence length="281" mass="31281">MVRLSDLTFGYKNQPTLFNGLDLQLEAGHIYGLLGKNGVGKTTLLKNMIGLCYPTSGQATLGGVDVTKRRPDLLSQVFFLPEEPFIPDMTAKTFLKTISPFYPNFDRLQFQRYQDDFEVPLERVLTKLSLGQQKKFMVAFGLACRTALLVMDEPTNGLDIPSKVQFRKVLAAAVDDERCVVLSTHQVRDLDSLIDSVVVLHDGQIKLHISLDRLTERIRFGKILGTSNETLLYGEEAFDGVHAILSNPEGIASRPDLELLFNAVISNSAVISDYLTTEAKQ</sequence>
<proteinExistence type="predicted"/>
<keyword evidence="6" id="KW-1185">Reference proteome</keyword>
<evidence type="ECO:0000313" key="5">
    <source>
        <dbReference type="EMBL" id="SFI48101.1"/>
    </source>
</evidence>
<gene>
    <name evidence="5" type="ORF">SAMN05444682_104119</name>
</gene>
<dbReference type="PROSITE" id="PS50893">
    <property type="entry name" value="ABC_TRANSPORTER_2"/>
    <property type="match status" value="1"/>
</dbReference>
<dbReference type="SUPFAM" id="SSF52540">
    <property type="entry name" value="P-loop containing nucleoside triphosphate hydrolases"/>
    <property type="match status" value="1"/>
</dbReference>
<dbReference type="Proteomes" id="UP000198670">
    <property type="component" value="Unassembled WGS sequence"/>
</dbReference>
<dbReference type="PANTHER" id="PTHR42939:SF1">
    <property type="entry name" value="ABC TRANSPORTER ATP-BINDING PROTEIN ALBC-RELATED"/>
    <property type="match status" value="1"/>
</dbReference>
<evidence type="ECO:0000313" key="6">
    <source>
        <dbReference type="Proteomes" id="UP000198670"/>
    </source>
</evidence>
<dbReference type="OrthoDB" id="9785229at2"/>
<keyword evidence="2" id="KW-0547">Nucleotide-binding</keyword>
<dbReference type="InterPro" id="IPR003439">
    <property type="entry name" value="ABC_transporter-like_ATP-bd"/>
</dbReference>
<dbReference type="SMART" id="SM00382">
    <property type="entry name" value="AAA"/>
    <property type="match status" value="1"/>
</dbReference>
<evidence type="ECO:0000259" key="4">
    <source>
        <dbReference type="PROSITE" id="PS50893"/>
    </source>
</evidence>
<name>A0A1I3IJK5_9SPHI</name>